<dbReference type="InterPro" id="IPR050557">
    <property type="entry name" value="RTX_toxin/Mannuronan_C5-epim"/>
</dbReference>
<dbReference type="SUPFAM" id="SSF51120">
    <property type="entry name" value="beta-Roll"/>
    <property type="match status" value="2"/>
</dbReference>
<proteinExistence type="predicted"/>
<dbReference type="InterPro" id="IPR011049">
    <property type="entry name" value="Serralysin-like_metalloprot_C"/>
</dbReference>
<dbReference type="PANTHER" id="PTHR38340">
    <property type="entry name" value="S-LAYER PROTEIN"/>
    <property type="match status" value="1"/>
</dbReference>
<evidence type="ECO:0000313" key="4">
    <source>
        <dbReference type="EMBL" id="MCQ0970832.1"/>
    </source>
</evidence>
<gene>
    <name evidence="4" type="ORF">MLD63_10380</name>
</gene>
<protein>
    <submittedName>
        <fullName evidence="4">Calcium-binding protein</fullName>
    </submittedName>
</protein>
<comment type="caution">
    <text evidence="4">The sequence shown here is derived from an EMBL/GenBank/DDBJ whole genome shotgun (WGS) entry which is preliminary data.</text>
</comment>
<dbReference type="Pfam" id="PF00353">
    <property type="entry name" value="HemolysinCabind"/>
    <property type="match status" value="3"/>
</dbReference>
<dbReference type="InterPro" id="IPR001343">
    <property type="entry name" value="Hemolysn_Ca-bd"/>
</dbReference>
<evidence type="ECO:0000313" key="5">
    <source>
        <dbReference type="Proteomes" id="UP001203945"/>
    </source>
</evidence>
<accession>A0ABT1MRB3</accession>
<evidence type="ECO:0000256" key="3">
    <source>
        <dbReference type="SAM" id="MobiDB-lite"/>
    </source>
</evidence>
<dbReference type="EMBL" id="JAKZEU010000003">
    <property type="protein sequence ID" value="MCQ0970832.1"/>
    <property type="molecule type" value="Genomic_DNA"/>
</dbReference>
<dbReference type="Gene3D" id="2.150.10.10">
    <property type="entry name" value="Serralysin-like metalloprotease, C-terminal"/>
    <property type="match status" value="2"/>
</dbReference>
<feature type="region of interest" description="Disordered" evidence="3">
    <location>
        <begin position="67"/>
        <end position="107"/>
    </location>
</feature>
<dbReference type="PANTHER" id="PTHR38340:SF1">
    <property type="entry name" value="S-LAYER PROTEIN"/>
    <property type="match status" value="1"/>
</dbReference>
<comment type="subcellular location">
    <subcellularLocation>
        <location evidence="1">Secreted</location>
    </subcellularLocation>
</comment>
<dbReference type="PRINTS" id="PR00313">
    <property type="entry name" value="CABNDNGRPT"/>
</dbReference>
<organism evidence="4 5">
    <name type="scientific">Paracoccus albicereus</name>
    <dbReference type="NCBI Taxonomy" id="2922394"/>
    <lineage>
        <taxon>Bacteria</taxon>
        <taxon>Pseudomonadati</taxon>
        <taxon>Pseudomonadota</taxon>
        <taxon>Alphaproteobacteria</taxon>
        <taxon>Rhodobacterales</taxon>
        <taxon>Paracoccaceae</taxon>
        <taxon>Paracoccus</taxon>
    </lineage>
</organism>
<feature type="compositionally biased region" description="Low complexity" evidence="3">
    <location>
        <begin position="70"/>
        <end position="83"/>
    </location>
</feature>
<keyword evidence="5" id="KW-1185">Reference proteome</keyword>
<evidence type="ECO:0000256" key="1">
    <source>
        <dbReference type="ARBA" id="ARBA00004613"/>
    </source>
</evidence>
<sequence>MTSGITNFAGESFVNFENLLSGSGNDTLYGTNGANTIYAGSGNDYIDGRDGDDWIFGQDGADRLYGSGGNDNVYGGNDNDSVSGGSGNDRVFGDAGNDTLRGSTGNDSVYGGDGNDALYGDSGNDILFGNLGTDTLTGGSGEDVFKFNFVADSPFGIPANYDVITDFQGAGINFIFVDEDRIDLSSVDTGVLSFGTGPAAHAVWLENVGTETWVRVSNDNDVGIEMTIKIQDGATVAGDYWAGDFIL</sequence>
<keyword evidence="2" id="KW-0964">Secreted</keyword>
<name>A0ABT1MRB3_9RHOB</name>
<reference evidence="4 5" key="1">
    <citation type="submission" date="2022-03" db="EMBL/GenBank/DDBJ databases">
        <authorList>
            <person name="He Y."/>
        </authorList>
    </citation>
    <scope>NUCLEOTIDE SEQUENCE [LARGE SCALE GENOMIC DNA]</scope>
    <source>
        <strain evidence="4 5">TK19116</strain>
    </source>
</reference>
<dbReference type="InterPro" id="IPR018511">
    <property type="entry name" value="Hemolysin-typ_Ca-bd_CS"/>
</dbReference>
<dbReference type="PROSITE" id="PS00330">
    <property type="entry name" value="HEMOLYSIN_CALCIUM"/>
    <property type="match status" value="1"/>
</dbReference>
<dbReference type="Proteomes" id="UP001203945">
    <property type="component" value="Unassembled WGS sequence"/>
</dbReference>
<evidence type="ECO:0000256" key="2">
    <source>
        <dbReference type="ARBA" id="ARBA00022525"/>
    </source>
</evidence>